<comment type="caution">
    <text evidence="2">The sequence shown here is derived from an EMBL/GenBank/DDBJ whole genome shotgun (WGS) entry which is preliminary data.</text>
</comment>
<reference evidence="3" key="1">
    <citation type="journal article" date="2019" name="Int. J. Syst. Evol. Microbiol.">
        <title>The Global Catalogue of Microorganisms (GCM) 10K type strain sequencing project: providing services to taxonomists for standard genome sequencing and annotation.</title>
        <authorList>
            <consortium name="The Broad Institute Genomics Platform"/>
            <consortium name="The Broad Institute Genome Sequencing Center for Infectious Disease"/>
            <person name="Wu L."/>
            <person name="Ma J."/>
        </authorList>
    </citation>
    <scope>NUCLEOTIDE SEQUENCE [LARGE SCALE GENOMIC DNA]</scope>
    <source>
        <strain evidence="3">CGMCC 4.7367</strain>
    </source>
</reference>
<feature type="transmembrane region" description="Helical" evidence="1">
    <location>
        <begin position="60"/>
        <end position="81"/>
    </location>
</feature>
<keyword evidence="1" id="KW-1133">Transmembrane helix</keyword>
<keyword evidence="3" id="KW-1185">Reference proteome</keyword>
<feature type="transmembrane region" description="Helical" evidence="1">
    <location>
        <begin position="87"/>
        <end position="111"/>
    </location>
</feature>
<evidence type="ECO:0000256" key="1">
    <source>
        <dbReference type="SAM" id="Phobius"/>
    </source>
</evidence>
<feature type="transmembrane region" description="Helical" evidence="1">
    <location>
        <begin position="131"/>
        <end position="159"/>
    </location>
</feature>
<evidence type="ECO:0000313" key="3">
    <source>
        <dbReference type="Proteomes" id="UP000605568"/>
    </source>
</evidence>
<evidence type="ECO:0000313" key="2">
    <source>
        <dbReference type="EMBL" id="GHH56030.1"/>
    </source>
</evidence>
<organism evidence="2 3">
    <name type="scientific">Lentzea cavernae</name>
    <dbReference type="NCBI Taxonomy" id="2020703"/>
    <lineage>
        <taxon>Bacteria</taxon>
        <taxon>Bacillati</taxon>
        <taxon>Actinomycetota</taxon>
        <taxon>Actinomycetes</taxon>
        <taxon>Pseudonocardiales</taxon>
        <taxon>Pseudonocardiaceae</taxon>
        <taxon>Lentzea</taxon>
    </lineage>
</organism>
<gene>
    <name evidence="2" type="ORF">GCM10017774_73410</name>
</gene>
<name>A0ABQ3MT54_9PSEU</name>
<sequence>MSGQVVQAGSISGGVHHHTTNVGSQHFTVNVGAPGHAANARSPKAAARQTWAGVVLHAKLAAALAPPFLLSLVVVSTVSFLTRGAHLGVQLFLVVTVLALVLALIAPWPVLRERGITGLLGAALDRTIPRFVKALPLHALVQFGVYVVAWTALWVFAIVREPSANSERPEAATSIFVFTFLVLFGAQTGRAIALRRRVG</sequence>
<dbReference type="Proteomes" id="UP000605568">
    <property type="component" value="Unassembled WGS sequence"/>
</dbReference>
<dbReference type="EMBL" id="BNAR01000015">
    <property type="protein sequence ID" value="GHH56030.1"/>
    <property type="molecule type" value="Genomic_DNA"/>
</dbReference>
<keyword evidence="1" id="KW-0812">Transmembrane</keyword>
<proteinExistence type="predicted"/>
<keyword evidence="1" id="KW-0472">Membrane</keyword>
<feature type="transmembrane region" description="Helical" evidence="1">
    <location>
        <begin position="171"/>
        <end position="193"/>
    </location>
</feature>
<protein>
    <submittedName>
        <fullName evidence="2">Uncharacterized protein</fullName>
    </submittedName>
</protein>
<accession>A0ABQ3MT54</accession>